<dbReference type="Gene3D" id="2.40.170.20">
    <property type="entry name" value="TonB-dependent receptor, beta-barrel domain"/>
    <property type="match status" value="1"/>
</dbReference>
<feature type="domain" description="TonB-dependent receptor-like beta-barrel" evidence="12">
    <location>
        <begin position="381"/>
        <end position="953"/>
    </location>
</feature>
<dbReference type="InterPro" id="IPR012910">
    <property type="entry name" value="Plug_dom"/>
</dbReference>
<dbReference type="Gene3D" id="2.170.130.10">
    <property type="entry name" value="TonB-dependent receptor, plug domain"/>
    <property type="match status" value="1"/>
</dbReference>
<organism evidence="14 15">
    <name type="scientific">Thermophagus xiamenensis</name>
    <dbReference type="NCBI Taxonomy" id="385682"/>
    <lineage>
        <taxon>Bacteria</taxon>
        <taxon>Pseudomonadati</taxon>
        <taxon>Bacteroidota</taxon>
        <taxon>Bacteroidia</taxon>
        <taxon>Marinilabiliales</taxon>
        <taxon>Marinilabiliaceae</taxon>
        <taxon>Thermophagus</taxon>
    </lineage>
</organism>
<dbReference type="Pfam" id="PF00593">
    <property type="entry name" value="TonB_dep_Rec_b-barrel"/>
    <property type="match status" value="1"/>
</dbReference>
<evidence type="ECO:0000259" key="12">
    <source>
        <dbReference type="Pfam" id="PF00593"/>
    </source>
</evidence>
<evidence type="ECO:0000256" key="8">
    <source>
        <dbReference type="PROSITE-ProRule" id="PRU01360"/>
    </source>
</evidence>
<comment type="similarity">
    <text evidence="8 9">Belongs to the TonB-dependent receptor family.</text>
</comment>
<feature type="region of interest" description="Disordered" evidence="10">
    <location>
        <begin position="885"/>
        <end position="908"/>
    </location>
</feature>
<sequence>MKRIFFLILMLIPTGLFAQTETLRGKVTDGSGVPIPGVNIIVKDTQKGTITDTEGNYSIEVSLGETLLFSFIGMEAQEITYSGESSLDVTMYESLKSLDEVVVIGYQTVKKADLTGAVSVFKPEQMKNTVVTGTVGDVLGTIPGVFSRTEGKPGAEGWVEIRGTTSFGSSQPLYVIDGVAVEGGANRDFNFNDIESVQVLKDASAAAIYGSRAANGVIIITTKKGQEGPMKIDLSVKKSYQWLPRYDLTNRDQWIELNDLAFENGGYAPANHFDANTDWQDVAFKTGHVDDYNVSFSGGTESGTYYVSSNYQSNSGTTIGTESERITLRVNTSAFRDFGENVRFRIGENVIISNYKVEELDTNPITDVWRMLPTIPVYNEDNPGGYGYGDGSRDVTFGTNPVAKEGLTETENQNLRLRGNIFTELELFEKLKYKFNFGFETSSDQHKYLRKEGNWTYNQPWDPSSLNKNQARFNSLVYDNTLEYNDFFGNHSFGAVVGTSFMDISYEQLWGTKNELLRLSDGTYFEQLNAAQKDPKTGGYKDMQKLFSVFGRLNYSYDNKYLVSGTIRRDASSKFGPDYRNGVFPSIAGAWRISEENFFEIAWIDDMKIRANYGVLGSSNIGPWDWVAFINSFPQAIFGTDQHLVNGQTQVKLVNEDLKWEELHEFNVGIDATILNNRLELSAEYYQSETRDVLTAMQILMSTGNNGGNPNVNAATLKNTGFELSATWRETKGNWRYSVNPNIWTVKNEILELGYGREYFTQWNTQSHVGEPIGEWYLIKTDGIFRSMEEVLAHTHEGHLIQPDAQPGDIRFEDYNNDGMITDADRQHVGSPWPDLYLSVNAEVAWKGFDFQLQLGGAFGHEVFNGPRSGMDRFDDNSNYRADYDPWTPDNVDAKDPRPIYQDGRNARGNQSRWLEDGSYLRVKQMALGYNFPKTFLGSSVENLRLFVNAQNLITFTKYTGLDPEFRNSNIWERGYDNGAFPNPKSVTIGAQLTF</sequence>
<evidence type="ECO:0000313" key="15">
    <source>
        <dbReference type="Proteomes" id="UP000181976"/>
    </source>
</evidence>
<dbReference type="SUPFAM" id="SSF56935">
    <property type="entry name" value="Porins"/>
    <property type="match status" value="1"/>
</dbReference>
<evidence type="ECO:0000256" key="2">
    <source>
        <dbReference type="ARBA" id="ARBA00022448"/>
    </source>
</evidence>
<feature type="signal peptide" evidence="11">
    <location>
        <begin position="1"/>
        <end position="18"/>
    </location>
</feature>
<feature type="chain" id="PRO_5010315091" evidence="11">
    <location>
        <begin position="19"/>
        <end position="995"/>
    </location>
</feature>
<feature type="domain" description="TonB-dependent receptor plug" evidence="13">
    <location>
        <begin position="111"/>
        <end position="217"/>
    </location>
</feature>
<gene>
    <name evidence="14" type="ORF">SAMN05444380_13111</name>
</gene>
<evidence type="ECO:0000256" key="1">
    <source>
        <dbReference type="ARBA" id="ARBA00004571"/>
    </source>
</evidence>
<evidence type="ECO:0000256" key="9">
    <source>
        <dbReference type="RuleBase" id="RU003357"/>
    </source>
</evidence>
<dbReference type="InParanoid" id="A0A1I2FM62"/>
<keyword evidence="15" id="KW-1185">Reference proteome</keyword>
<dbReference type="InterPro" id="IPR036942">
    <property type="entry name" value="Beta-barrel_TonB_sf"/>
</dbReference>
<dbReference type="Gene3D" id="2.60.40.1120">
    <property type="entry name" value="Carboxypeptidase-like, regulatory domain"/>
    <property type="match status" value="1"/>
</dbReference>
<proteinExistence type="inferred from homology"/>
<dbReference type="PROSITE" id="PS52016">
    <property type="entry name" value="TONB_DEPENDENT_REC_3"/>
    <property type="match status" value="1"/>
</dbReference>
<dbReference type="InterPro" id="IPR037066">
    <property type="entry name" value="Plug_dom_sf"/>
</dbReference>
<keyword evidence="11" id="KW-0732">Signal</keyword>
<evidence type="ECO:0000256" key="5">
    <source>
        <dbReference type="ARBA" id="ARBA00023077"/>
    </source>
</evidence>
<evidence type="ECO:0000256" key="3">
    <source>
        <dbReference type="ARBA" id="ARBA00022452"/>
    </source>
</evidence>
<dbReference type="Pfam" id="PF13715">
    <property type="entry name" value="CarbopepD_reg_2"/>
    <property type="match status" value="1"/>
</dbReference>
<dbReference type="InterPro" id="IPR023996">
    <property type="entry name" value="TonB-dep_OMP_SusC/RagA"/>
</dbReference>
<comment type="subcellular location">
    <subcellularLocation>
        <location evidence="1 8">Cell outer membrane</location>
        <topology evidence="1 8">Multi-pass membrane protein</topology>
    </subcellularLocation>
</comment>
<dbReference type="GO" id="GO:0009279">
    <property type="term" value="C:cell outer membrane"/>
    <property type="evidence" value="ECO:0007669"/>
    <property type="project" value="UniProtKB-SubCell"/>
</dbReference>
<dbReference type="InterPro" id="IPR008969">
    <property type="entry name" value="CarboxyPept-like_regulatory"/>
</dbReference>
<dbReference type="OrthoDB" id="9768177at2"/>
<evidence type="ECO:0000256" key="11">
    <source>
        <dbReference type="SAM" id="SignalP"/>
    </source>
</evidence>
<dbReference type="InterPro" id="IPR023997">
    <property type="entry name" value="TonB-dep_OMP_SusC/RagA_CS"/>
</dbReference>
<keyword evidence="6 8" id="KW-0472">Membrane</keyword>
<dbReference type="AlphaFoldDB" id="A0A1I2FM62"/>
<dbReference type="Proteomes" id="UP000181976">
    <property type="component" value="Unassembled WGS sequence"/>
</dbReference>
<dbReference type="EMBL" id="FONA01000031">
    <property type="protein sequence ID" value="SFF05868.1"/>
    <property type="molecule type" value="Genomic_DNA"/>
</dbReference>
<evidence type="ECO:0000259" key="13">
    <source>
        <dbReference type="Pfam" id="PF07715"/>
    </source>
</evidence>
<evidence type="ECO:0000256" key="10">
    <source>
        <dbReference type="SAM" id="MobiDB-lite"/>
    </source>
</evidence>
<dbReference type="NCBIfam" id="TIGR04057">
    <property type="entry name" value="SusC_RagA_signa"/>
    <property type="match status" value="1"/>
</dbReference>
<dbReference type="SUPFAM" id="SSF49464">
    <property type="entry name" value="Carboxypeptidase regulatory domain-like"/>
    <property type="match status" value="1"/>
</dbReference>
<keyword evidence="3 8" id="KW-1134">Transmembrane beta strand</keyword>
<evidence type="ECO:0000256" key="6">
    <source>
        <dbReference type="ARBA" id="ARBA00023136"/>
    </source>
</evidence>
<dbReference type="NCBIfam" id="TIGR04056">
    <property type="entry name" value="OMP_RagA_SusC"/>
    <property type="match status" value="1"/>
</dbReference>
<keyword evidence="4 8" id="KW-0812">Transmembrane</keyword>
<evidence type="ECO:0000256" key="7">
    <source>
        <dbReference type="ARBA" id="ARBA00023237"/>
    </source>
</evidence>
<reference evidence="14 15" key="1">
    <citation type="submission" date="2016-10" db="EMBL/GenBank/DDBJ databases">
        <authorList>
            <person name="de Groot N.N."/>
        </authorList>
    </citation>
    <scope>NUCLEOTIDE SEQUENCE [LARGE SCALE GENOMIC DNA]</scope>
    <source>
        <strain evidence="14 15">DSM 19012</strain>
    </source>
</reference>
<dbReference type="STRING" id="385682.SAMN05444380_13111"/>
<protein>
    <submittedName>
        <fullName evidence="14">TonB-linked outer membrane protein, SusC/RagA family</fullName>
    </submittedName>
</protein>
<accession>A0A1I2FM62</accession>
<dbReference type="eggNOG" id="COG1629">
    <property type="taxonomic scope" value="Bacteria"/>
</dbReference>
<evidence type="ECO:0000313" key="14">
    <source>
        <dbReference type="EMBL" id="SFF05868.1"/>
    </source>
</evidence>
<keyword evidence="5 9" id="KW-0798">TonB box</keyword>
<dbReference type="Pfam" id="PF07715">
    <property type="entry name" value="Plug"/>
    <property type="match status" value="1"/>
</dbReference>
<dbReference type="InterPro" id="IPR000531">
    <property type="entry name" value="Beta-barrel_TonB"/>
</dbReference>
<keyword evidence="2 8" id="KW-0813">Transport</keyword>
<dbReference type="InterPro" id="IPR039426">
    <property type="entry name" value="TonB-dep_rcpt-like"/>
</dbReference>
<name>A0A1I2FM62_9BACT</name>
<keyword evidence="7 8" id="KW-0998">Cell outer membrane</keyword>
<evidence type="ECO:0000256" key="4">
    <source>
        <dbReference type="ARBA" id="ARBA00022692"/>
    </source>
</evidence>
<dbReference type="RefSeq" id="WP_010527129.1">
    <property type="nucleotide sequence ID" value="NZ_AFSL01000034.1"/>
</dbReference>